<dbReference type="PROSITE" id="PS00018">
    <property type="entry name" value="EF_HAND_1"/>
    <property type="match status" value="1"/>
</dbReference>
<sequence length="380" mass="42303">MSSAANRFTGKRVLKAGYSQSSVLQALETRAGSEALARRLWMSFVQEGKDNLYERDIAKNFGPTGKEEAKEMFEALDKDCNGDVSLGEMHLLCLQVAQDRKHVDRNMHDIGQVIKSLDNILSLIVLLLSILVYAAFFSTTLASRATALWGSVAATSFAIARTVQEFLGSCIFIFVKHPYDVGDRVDINNLPLIVEHISLLHTIFRQVDSGANVQIPNIINNSQWIKNFSRSKAMAERYDFAISAKTKFDAIENLNTELQNFVRDNKRDFQPDIDIELISVGNLKELVLRVEIAHKSNWSSETLRVTRRNKFLCALLAALQKHSICSPGGGGPPPVGSWENPGYSVTIADEEAQGARTAYEEREEAKRLKKLNADASIPNT</sequence>
<dbReference type="GO" id="GO:0005509">
    <property type="term" value="F:calcium ion binding"/>
    <property type="evidence" value="ECO:0007669"/>
    <property type="project" value="InterPro"/>
</dbReference>
<dbReference type="InterPro" id="IPR010920">
    <property type="entry name" value="LSM_dom_sf"/>
</dbReference>
<accession>A0A2V1CWN2</accession>
<dbReference type="PROSITE" id="PS50222">
    <property type="entry name" value="EF_HAND_2"/>
    <property type="match status" value="1"/>
</dbReference>
<keyword evidence="8" id="KW-1185">Reference proteome</keyword>
<gene>
    <name evidence="7" type="ORF">DM02DRAFT_684941</name>
</gene>
<protein>
    <recommendedName>
        <fullName evidence="6">EF-hand domain-containing protein</fullName>
    </recommendedName>
</protein>
<dbReference type="InterPro" id="IPR023408">
    <property type="entry name" value="MscS_beta-dom_sf"/>
</dbReference>
<dbReference type="AlphaFoldDB" id="A0A2V1CWN2"/>
<dbReference type="GO" id="GO:0016020">
    <property type="term" value="C:membrane"/>
    <property type="evidence" value="ECO:0007669"/>
    <property type="project" value="UniProtKB-SubCell"/>
</dbReference>
<reference evidence="7 8" key="1">
    <citation type="journal article" date="2018" name="Sci. Rep.">
        <title>Comparative genomics provides insights into the lifestyle and reveals functional heterogeneity of dark septate endophytic fungi.</title>
        <authorList>
            <person name="Knapp D.G."/>
            <person name="Nemeth J.B."/>
            <person name="Barry K."/>
            <person name="Hainaut M."/>
            <person name="Henrissat B."/>
            <person name="Johnson J."/>
            <person name="Kuo A."/>
            <person name="Lim J.H.P."/>
            <person name="Lipzen A."/>
            <person name="Nolan M."/>
            <person name="Ohm R.A."/>
            <person name="Tamas L."/>
            <person name="Grigoriev I.V."/>
            <person name="Spatafora J.W."/>
            <person name="Nagy L.G."/>
            <person name="Kovacs G.M."/>
        </authorList>
    </citation>
    <scope>NUCLEOTIDE SEQUENCE [LARGE SCALE GENOMIC DNA]</scope>
    <source>
        <strain evidence="7 8">DSE2036</strain>
    </source>
</reference>
<evidence type="ECO:0000256" key="3">
    <source>
        <dbReference type="ARBA" id="ARBA00022989"/>
    </source>
</evidence>
<proteinExistence type="predicted"/>
<evidence type="ECO:0000256" key="2">
    <source>
        <dbReference type="ARBA" id="ARBA00022692"/>
    </source>
</evidence>
<dbReference type="InterPro" id="IPR002048">
    <property type="entry name" value="EF_hand_dom"/>
</dbReference>
<evidence type="ECO:0000256" key="1">
    <source>
        <dbReference type="ARBA" id="ARBA00004370"/>
    </source>
</evidence>
<keyword evidence="2 5" id="KW-0812">Transmembrane</keyword>
<dbReference type="PANTHER" id="PTHR31323">
    <property type="entry name" value="MECHANOSENSITIVE ION CHANNEL PROTEIN MSY2"/>
    <property type="match status" value="1"/>
</dbReference>
<evidence type="ECO:0000313" key="8">
    <source>
        <dbReference type="Proteomes" id="UP000244855"/>
    </source>
</evidence>
<dbReference type="Pfam" id="PF00924">
    <property type="entry name" value="MS_channel_2nd"/>
    <property type="match status" value="1"/>
</dbReference>
<evidence type="ECO:0000256" key="4">
    <source>
        <dbReference type="ARBA" id="ARBA00023136"/>
    </source>
</evidence>
<evidence type="ECO:0000259" key="6">
    <source>
        <dbReference type="PROSITE" id="PS50222"/>
    </source>
</evidence>
<organism evidence="7 8">
    <name type="scientific">Periconia macrospinosa</name>
    <dbReference type="NCBI Taxonomy" id="97972"/>
    <lineage>
        <taxon>Eukaryota</taxon>
        <taxon>Fungi</taxon>
        <taxon>Dikarya</taxon>
        <taxon>Ascomycota</taxon>
        <taxon>Pezizomycotina</taxon>
        <taxon>Dothideomycetes</taxon>
        <taxon>Pleosporomycetidae</taxon>
        <taxon>Pleosporales</taxon>
        <taxon>Massarineae</taxon>
        <taxon>Periconiaceae</taxon>
        <taxon>Periconia</taxon>
    </lineage>
</organism>
<feature type="transmembrane region" description="Helical" evidence="5">
    <location>
        <begin position="120"/>
        <end position="142"/>
    </location>
</feature>
<comment type="subcellular location">
    <subcellularLocation>
        <location evidence="1">Membrane</location>
    </subcellularLocation>
</comment>
<dbReference type="InterPro" id="IPR006685">
    <property type="entry name" value="MscS_channel_2nd"/>
</dbReference>
<dbReference type="EMBL" id="KZ806659">
    <property type="protein sequence ID" value="PVH90138.1"/>
    <property type="molecule type" value="Genomic_DNA"/>
</dbReference>
<evidence type="ECO:0000313" key="7">
    <source>
        <dbReference type="EMBL" id="PVH90138.1"/>
    </source>
</evidence>
<dbReference type="Proteomes" id="UP000244855">
    <property type="component" value="Unassembled WGS sequence"/>
</dbReference>
<keyword evidence="3 5" id="KW-1133">Transmembrane helix</keyword>
<dbReference type="PANTHER" id="PTHR31323:SF14">
    <property type="entry name" value="MECHANOSENSITIVE ION CHANNEL PROTEIN MSY2"/>
    <property type="match status" value="1"/>
</dbReference>
<feature type="non-terminal residue" evidence="7">
    <location>
        <position position="1"/>
    </location>
</feature>
<dbReference type="GO" id="GO:0005262">
    <property type="term" value="F:calcium channel activity"/>
    <property type="evidence" value="ECO:0007669"/>
    <property type="project" value="TreeGrafter"/>
</dbReference>
<dbReference type="Gene3D" id="2.30.30.60">
    <property type="match status" value="1"/>
</dbReference>
<dbReference type="SUPFAM" id="SSF50182">
    <property type="entry name" value="Sm-like ribonucleoproteins"/>
    <property type="match status" value="1"/>
</dbReference>
<dbReference type="InterPro" id="IPR018247">
    <property type="entry name" value="EF_Hand_1_Ca_BS"/>
</dbReference>
<evidence type="ECO:0000256" key="5">
    <source>
        <dbReference type="SAM" id="Phobius"/>
    </source>
</evidence>
<dbReference type="OrthoDB" id="544685at2759"/>
<dbReference type="GO" id="GO:0006874">
    <property type="term" value="P:intracellular calcium ion homeostasis"/>
    <property type="evidence" value="ECO:0007669"/>
    <property type="project" value="TreeGrafter"/>
</dbReference>
<keyword evidence="4 5" id="KW-0472">Membrane</keyword>
<feature type="domain" description="EF-hand" evidence="6">
    <location>
        <begin position="64"/>
        <end position="99"/>
    </location>
</feature>
<name>A0A2V1CWN2_9PLEO</name>